<evidence type="ECO:0000313" key="8">
    <source>
        <dbReference type="Proteomes" id="UP000198824"/>
    </source>
</evidence>
<dbReference type="Gene3D" id="2.40.160.20">
    <property type="match status" value="1"/>
</dbReference>
<evidence type="ECO:0000256" key="1">
    <source>
        <dbReference type="ARBA" id="ARBA00004370"/>
    </source>
</evidence>
<dbReference type="STRING" id="1166337.SAMN05192580_2263"/>
<dbReference type="Proteomes" id="UP000198824">
    <property type="component" value="Unassembled WGS sequence"/>
</dbReference>
<gene>
    <name evidence="7" type="ORF">SAMN05192580_2263</name>
</gene>
<dbReference type="InterPro" id="IPR051692">
    <property type="entry name" value="OMP-like"/>
</dbReference>
<comment type="subcellular location">
    <subcellularLocation>
        <location evidence="1">Membrane</location>
    </subcellularLocation>
</comment>
<protein>
    <submittedName>
        <fullName evidence="7">Outer membrane immunogenic protein</fullName>
    </submittedName>
</protein>
<proteinExistence type="inferred from homology"/>
<keyword evidence="2 5" id="KW-0732">Signal</keyword>
<evidence type="ECO:0000313" key="7">
    <source>
        <dbReference type="EMBL" id="SFR98237.1"/>
    </source>
</evidence>
<dbReference type="PANTHER" id="PTHR34001:SF3">
    <property type="entry name" value="BLL7405 PROTEIN"/>
    <property type="match status" value="1"/>
</dbReference>
<feature type="domain" description="Outer membrane protein beta-barrel" evidence="6">
    <location>
        <begin position="10"/>
        <end position="236"/>
    </location>
</feature>
<dbReference type="OrthoDB" id="9815357at2"/>
<comment type="similarity">
    <text evidence="4">Belongs to the Omp25/RopB family.</text>
</comment>
<dbReference type="EMBL" id="FOZG01000002">
    <property type="protein sequence ID" value="SFR98237.1"/>
    <property type="molecule type" value="Genomic_DNA"/>
</dbReference>
<keyword evidence="8" id="KW-1185">Reference proteome</keyword>
<dbReference type="GO" id="GO:0016020">
    <property type="term" value="C:membrane"/>
    <property type="evidence" value="ECO:0007669"/>
    <property type="project" value="UniProtKB-SubCell"/>
</dbReference>
<organism evidence="7 8">
    <name type="scientific">Sphingomonas jatrophae</name>
    <dbReference type="NCBI Taxonomy" id="1166337"/>
    <lineage>
        <taxon>Bacteria</taxon>
        <taxon>Pseudomonadati</taxon>
        <taxon>Pseudomonadota</taxon>
        <taxon>Alphaproteobacteria</taxon>
        <taxon>Sphingomonadales</taxon>
        <taxon>Sphingomonadaceae</taxon>
        <taxon>Sphingomonas</taxon>
    </lineage>
</organism>
<name>A0A1I6L488_9SPHN</name>
<keyword evidence="3" id="KW-0472">Membrane</keyword>
<dbReference type="InterPro" id="IPR011250">
    <property type="entry name" value="OMP/PagP_B-barrel"/>
</dbReference>
<dbReference type="InterPro" id="IPR027385">
    <property type="entry name" value="Beta-barrel_OMP"/>
</dbReference>
<evidence type="ECO:0000256" key="3">
    <source>
        <dbReference type="ARBA" id="ARBA00023136"/>
    </source>
</evidence>
<feature type="signal peptide" evidence="5">
    <location>
        <begin position="1"/>
        <end position="24"/>
    </location>
</feature>
<evidence type="ECO:0000256" key="2">
    <source>
        <dbReference type="ARBA" id="ARBA00022729"/>
    </source>
</evidence>
<sequence length="284" mass="30040">MRISFLRLSAAALLATTVAAPAFAQDAGVEPFSGLYVAGTIGKIAQSNDGPSAIKFDRNGDGTFGDPVFTATGGDAFNNSTGQAYCGGRALGATFGAGCARDKDGFDYSARVGFDRQMGPFVVGVVGEFGKATLKDYVTAYSTTPASYTMERRIGWEASARLRAGYAANTTLFYATGGAGYAQIKNRFFTTNTANAFTDNGNSKEWGFVVGGGIEQKITQNISLGVEYGYHDYKDDGYRVLATRGTAAATNPFVLAPNTAGTTFARADDNFRWHSVKAVAAFRF</sequence>
<dbReference type="SUPFAM" id="SSF56925">
    <property type="entry name" value="OMPA-like"/>
    <property type="match status" value="1"/>
</dbReference>
<dbReference type="AlphaFoldDB" id="A0A1I6L488"/>
<reference evidence="7 8" key="1">
    <citation type="submission" date="2016-10" db="EMBL/GenBank/DDBJ databases">
        <authorList>
            <person name="de Groot N.N."/>
        </authorList>
    </citation>
    <scope>NUCLEOTIDE SEQUENCE [LARGE SCALE GENOMIC DNA]</scope>
    <source>
        <strain evidence="7 8">S5-249</strain>
    </source>
</reference>
<dbReference type="PANTHER" id="PTHR34001">
    <property type="entry name" value="BLL7405 PROTEIN"/>
    <property type="match status" value="1"/>
</dbReference>
<dbReference type="Pfam" id="PF13505">
    <property type="entry name" value="OMP_b-brl"/>
    <property type="match status" value="1"/>
</dbReference>
<evidence type="ECO:0000256" key="4">
    <source>
        <dbReference type="ARBA" id="ARBA00038306"/>
    </source>
</evidence>
<evidence type="ECO:0000259" key="6">
    <source>
        <dbReference type="Pfam" id="PF13505"/>
    </source>
</evidence>
<feature type="chain" id="PRO_5011607594" evidence="5">
    <location>
        <begin position="25"/>
        <end position="284"/>
    </location>
</feature>
<evidence type="ECO:0000256" key="5">
    <source>
        <dbReference type="SAM" id="SignalP"/>
    </source>
</evidence>
<accession>A0A1I6L488</accession>
<dbReference type="RefSeq" id="WP_093314618.1">
    <property type="nucleotide sequence ID" value="NZ_FOZG01000002.1"/>
</dbReference>